<dbReference type="GO" id="GO:0005524">
    <property type="term" value="F:ATP binding"/>
    <property type="evidence" value="ECO:0007669"/>
    <property type="project" value="UniProtKB-UniRule"/>
</dbReference>
<evidence type="ECO:0000256" key="6">
    <source>
        <dbReference type="ARBA" id="ARBA00034617"/>
    </source>
</evidence>
<evidence type="ECO:0000256" key="3">
    <source>
        <dbReference type="ARBA" id="ARBA00022806"/>
    </source>
</evidence>
<comment type="caution">
    <text evidence="11">The sequence shown here is derived from an EMBL/GenBank/DDBJ whole genome shotgun (WGS) entry which is preliminary data.</text>
</comment>
<keyword evidence="5" id="KW-0413">Isomerase</keyword>
<dbReference type="InterPro" id="IPR014016">
    <property type="entry name" value="UvrD-like_ATP-bd"/>
</dbReference>
<name>A0A366FH24_9HYPH</name>
<keyword evidence="4 9" id="KW-0067">ATP-binding</keyword>
<evidence type="ECO:0000313" key="12">
    <source>
        <dbReference type="Proteomes" id="UP000253529"/>
    </source>
</evidence>
<evidence type="ECO:0000256" key="1">
    <source>
        <dbReference type="ARBA" id="ARBA00022741"/>
    </source>
</evidence>
<evidence type="ECO:0000256" key="9">
    <source>
        <dbReference type="PROSITE-ProRule" id="PRU00560"/>
    </source>
</evidence>
<organism evidence="11 12">
    <name type="scientific">Roseiarcus fermentans</name>
    <dbReference type="NCBI Taxonomy" id="1473586"/>
    <lineage>
        <taxon>Bacteria</taxon>
        <taxon>Pseudomonadati</taxon>
        <taxon>Pseudomonadota</taxon>
        <taxon>Alphaproteobacteria</taxon>
        <taxon>Hyphomicrobiales</taxon>
        <taxon>Roseiarcaceae</taxon>
        <taxon>Roseiarcus</taxon>
    </lineage>
</organism>
<dbReference type="GO" id="GO:0005829">
    <property type="term" value="C:cytosol"/>
    <property type="evidence" value="ECO:0007669"/>
    <property type="project" value="TreeGrafter"/>
</dbReference>
<dbReference type="EC" id="5.6.2.4" evidence="7"/>
<sequence>MNFLIADTFTASFNRLSGPDQKAVKASVFDLQMDPGGNGLQLHRIDASKDPNFWSARVNRDIRLIVHKTGDSLLVAYVGRHDDAYAWAERRRIEAHPRTGAVQIVEVRERVEDVAPPATFDLVFPAPAEAKGKETGSTALFSSLDDDSLLSIGVPADWLADVRTATEDGFFALTAHLPAEASEALLEYAANGRFPAPAPPPTVADPFAHPDASRRIRLIADQKELEQALAYPWEKWGVFLHPSQRALVERSFSGPARVAGSAGTGKTIVAIHRAVRLARDNAHAKVLLASFSDPLAAELSKKAHVLAPETGGVVRRITTASFRSIAEQMFQLEHGVRPRIAGDAVLRDRLRGATASAGLKGFSERFLLSEWTHVVDAWGLTSLDAYSTVQRMGRKSRLGPNQRARLWPVFQAVREALTAERATTWASVFAGLADALSERQKKPFDHVVVDEAQDLAPAELRFFAALAPAGADGLFLSGDLGQRIFQHPFSWASLGVDVRGRSHTLKVCYRTSQQIRRAADRLLPTVLRDTDGLEDERRGIVSVFEGPPPEVKSLDTVAAEAAAVRDTVEAWLRDGIAPHEIGLFVRTRQFVARARAAIADLPGAAEMTAAPMSLAKGLEFRAVVVMACDEGVLPLDERVADAADEAELDDIYETERRLLYVACTRAREHLLLTGVAPTSEYLADFTT</sequence>
<keyword evidence="12" id="KW-1185">Reference proteome</keyword>
<dbReference type="PANTHER" id="PTHR11070:SF45">
    <property type="entry name" value="DNA 3'-5' HELICASE"/>
    <property type="match status" value="1"/>
</dbReference>
<comment type="catalytic activity">
    <reaction evidence="8">
        <text>ATP + H2O = ADP + phosphate + H(+)</text>
        <dbReference type="Rhea" id="RHEA:13065"/>
        <dbReference type="ChEBI" id="CHEBI:15377"/>
        <dbReference type="ChEBI" id="CHEBI:15378"/>
        <dbReference type="ChEBI" id="CHEBI:30616"/>
        <dbReference type="ChEBI" id="CHEBI:43474"/>
        <dbReference type="ChEBI" id="CHEBI:456216"/>
        <dbReference type="EC" id="5.6.2.4"/>
    </reaction>
</comment>
<evidence type="ECO:0000313" key="11">
    <source>
        <dbReference type="EMBL" id="RBP13035.1"/>
    </source>
</evidence>
<keyword evidence="1 9" id="KW-0547">Nucleotide-binding</keyword>
<dbReference type="PROSITE" id="PS51198">
    <property type="entry name" value="UVRD_HELICASE_ATP_BIND"/>
    <property type="match status" value="1"/>
</dbReference>
<dbReference type="SUPFAM" id="SSF52540">
    <property type="entry name" value="P-loop containing nucleoside triphosphate hydrolases"/>
    <property type="match status" value="1"/>
</dbReference>
<evidence type="ECO:0000256" key="4">
    <source>
        <dbReference type="ARBA" id="ARBA00022840"/>
    </source>
</evidence>
<keyword evidence="3 9" id="KW-0347">Helicase</keyword>
<dbReference type="GO" id="GO:0043138">
    <property type="term" value="F:3'-5' DNA helicase activity"/>
    <property type="evidence" value="ECO:0007669"/>
    <property type="project" value="UniProtKB-EC"/>
</dbReference>
<dbReference type="GO" id="GO:0003677">
    <property type="term" value="F:DNA binding"/>
    <property type="evidence" value="ECO:0007669"/>
    <property type="project" value="InterPro"/>
</dbReference>
<dbReference type="Pfam" id="PF13361">
    <property type="entry name" value="UvrD_C"/>
    <property type="match status" value="1"/>
</dbReference>
<gene>
    <name evidence="11" type="ORF">DFR50_1123</name>
</gene>
<dbReference type="EMBL" id="QNRK01000012">
    <property type="protein sequence ID" value="RBP13035.1"/>
    <property type="molecule type" value="Genomic_DNA"/>
</dbReference>
<evidence type="ECO:0000259" key="10">
    <source>
        <dbReference type="PROSITE" id="PS51198"/>
    </source>
</evidence>
<dbReference type="GO" id="GO:0000725">
    <property type="term" value="P:recombinational repair"/>
    <property type="evidence" value="ECO:0007669"/>
    <property type="project" value="TreeGrafter"/>
</dbReference>
<dbReference type="Gene3D" id="3.40.50.300">
    <property type="entry name" value="P-loop containing nucleotide triphosphate hydrolases"/>
    <property type="match status" value="2"/>
</dbReference>
<dbReference type="RefSeq" id="WP_113889459.1">
    <property type="nucleotide sequence ID" value="NZ_QNRK01000012.1"/>
</dbReference>
<evidence type="ECO:0000256" key="2">
    <source>
        <dbReference type="ARBA" id="ARBA00022801"/>
    </source>
</evidence>
<feature type="binding site" evidence="9">
    <location>
        <begin position="260"/>
        <end position="267"/>
    </location>
    <ligand>
        <name>ATP</name>
        <dbReference type="ChEBI" id="CHEBI:30616"/>
    </ligand>
</feature>
<protein>
    <recommendedName>
        <fullName evidence="7">DNA 3'-5' helicase</fullName>
        <ecNumber evidence="7">5.6.2.4</ecNumber>
    </recommendedName>
</protein>
<evidence type="ECO:0000256" key="8">
    <source>
        <dbReference type="ARBA" id="ARBA00048988"/>
    </source>
</evidence>
<dbReference type="Proteomes" id="UP000253529">
    <property type="component" value="Unassembled WGS sequence"/>
</dbReference>
<dbReference type="InterPro" id="IPR027417">
    <property type="entry name" value="P-loop_NTPase"/>
</dbReference>
<dbReference type="InterPro" id="IPR000212">
    <property type="entry name" value="DNA_helicase_UvrD/REP"/>
</dbReference>
<comment type="catalytic activity">
    <reaction evidence="6">
        <text>Couples ATP hydrolysis with the unwinding of duplex DNA by translocating in the 3'-5' direction.</text>
        <dbReference type="EC" id="5.6.2.4"/>
    </reaction>
</comment>
<accession>A0A366FH24</accession>
<reference evidence="11 12" key="1">
    <citation type="submission" date="2018-06" db="EMBL/GenBank/DDBJ databases">
        <title>Genomic Encyclopedia of Type Strains, Phase IV (KMG-IV): sequencing the most valuable type-strain genomes for metagenomic binning, comparative biology and taxonomic classification.</title>
        <authorList>
            <person name="Goeker M."/>
        </authorList>
    </citation>
    <scope>NUCLEOTIDE SEQUENCE [LARGE SCALE GENOMIC DNA]</scope>
    <source>
        <strain evidence="11 12">DSM 24875</strain>
    </source>
</reference>
<evidence type="ECO:0000256" key="7">
    <source>
        <dbReference type="ARBA" id="ARBA00034808"/>
    </source>
</evidence>
<dbReference type="InterPro" id="IPR014017">
    <property type="entry name" value="DNA_helicase_UvrD-like_C"/>
</dbReference>
<dbReference type="AlphaFoldDB" id="A0A366FH24"/>
<dbReference type="Pfam" id="PF13245">
    <property type="entry name" value="AAA_19"/>
    <property type="match status" value="1"/>
</dbReference>
<evidence type="ECO:0000256" key="5">
    <source>
        <dbReference type="ARBA" id="ARBA00023235"/>
    </source>
</evidence>
<dbReference type="PANTHER" id="PTHR11070">
    <property type="entry name" value="UVRD / RECB / PCRA DNA HELICASE FAMILY MEMBER"/>
    <property type="match status" value="1"/>
</dbReference>
<feature type="domain" description="UvrD-like helicase ATP-binding" evidence="10">
    <location>
        <begin position="239"/>
        <end position="518"/>
    </location>
</feature>
<keyword evidence="2 9" id="KW-0378">Hydrolase</keyword>
<dbReference type="GO" id="GO:0016887">
    <property type="term" value="F:ATP hydrolysis activity"/>
    <property type="evidence" value="ECO:0007669"/>
    <property type="project" value="RHEA"/>
</dbReference>
<dbReference type="OrthoDB" id="7211215at2"/>
<proteinExistence type="predicted"/>